<feature type="compositionally biased region" description="Low complexity" evidence="1">
    <location>
        <begin position="1"/>
        <end position="12"/>
    </location>
</feature>
<feature type="region of interest" description="Disordered" evidence="1">
    <location>
        <begin position="1158"/>
        <end position="1220"/>
    </location>
</feature>
<dbReference type="InterPro" id="IPR045142">
    <property type="entry name" value="BCAS3-like"/>
</dbReference>
<dbReference type="PANTHER" id="PTHR13268">
    <property type="entry name" value="BREAST CARCINOMA AMPLIFIED SEQUENCE 3"/>
    <property type="match status" value="1"/>
</dbReference>
<feature type="compositionally biased region" description="Basic and acidic residues" evidence="1">
    <location>
        <begin position="226"/>
        <end position="243"/>
    </location>
</feature>
<dbReference type="Proteomes" id="UP000620104">
    <property type="component" value="Unassembled WGS sequence"/>
</dbReference>
<keyword evidence="3" id="KW-1185">Reference proteome</keyword>
<reference evidence="2" key="1">
    <citation type="submission" date="2020-07" db="EMBL/GenBank/DDBJ databases">
        <title>Draft Genome Sequence of a Deep-Sea Yeast, Naganishia (Cryptococcus) liquefaciens strain N6.</title>
        <authorList>
            <person name="Han Y.W."/>
            <person name="Kajitani R."/>
            <person name="Morimoto H."/>
            <person name="Parhat M."/>
            <person name="Tsubouchi H."/>
            <person name="Bakenova O."/>
            <person name="Ogata M."/>
            <person name="Argunhan B."/>
            <person name="Aoki R."/>
            <person name="Kajiwara S."/>
            <person name="Itoh T."/>
            <person name="Iwasaki H."/>
        </authorList>
    </citation>
    <scope>NUCLEOTIDE SEQUENCE</scope>
    <source>
        <strain evidence="2">N6</strain>
    </source>
</reference>
<feature type="compositionally biased region" description="Polar residues" evidence="1">
    <location>
        <begin position="154"/>
        <end position="164"/>
    </location>
</feature>
<evidence type="ECO:0000313" key="3">
    <source>
        <dbReference type="Proteomes" id="UP000620104"/>
    </source>
</evidence>
<feature type="region of interest" description="Disordered" evidence="1">
    <location>
        <begin position="132"/>
        <end position="169"/>
    </location>
</feature>
<dbReference type="GO" id="GO:0006914">
    <property type="term" value="P:autophagy"/>
    <property type="evidence" value="ECO:0007669"/>
    <property type="project" value="InterPro"/>
</dbReference>
<dbReference type="PANTHER" id="PTHR13268:SF0">
    <property type="entry name" value="BCAS3 MICROTUBULE ASSOCIATED CELL MIGRATION FACTOR"/>
    <property type="match status" value="1"/>
</dbReference>
<organism evidence="2 3">
    <name type="scientific">Naganishia liquefaciens</name>
    <dbReference type="NCBI Taxonomy" id="104408"/>
    <lineage>
        <taxon>Eukaryota</taxon>
        <taxon>Fungi</taxon>
        <taxon>Dikarya</taxon>
        <taxon>Basidiomycota</taxon>
        <taxon>Agaricomycotina</taxon>
        <taxon>Tremellomycetes</taxon>
        <taxon>Filobasidiales</taxon>
        <taxon>Filobasidiaceae</taxon>
        <taxon>Naganishia</taxon>
    </lineage>
</organism>
<feature type="compositionally biased region" description="Basic residues" evidence="1">
    <location>
        <begin position="52"/>
        <end position="61"/>
    </location>
</feature>
<feature type="region of interest" description="Disordered" evidence="1">
    <location>
        <begin position="1"/>
        <end position="23"/>
    </location>
</feature>
<feature type="compositionally biased region" description="Polar residues" evidence="1">
    <location>
        <begin position="133"/>
        <end position="142"/>
    </location>
</feature>
<sequence length="1220" mass="132597">MSPEDLLSLSLSQPLPTDHYTSLPRFLDVEEPVTRAITPGTSGESAGSEGKKKAKKKKRKGSSVEVSMATKKNEADMTVMDPMLQGKPSMCVDREPGREYVHQVMEAGESDGEIQKESIIVNPWIPPPPVSPTKLSIHSNRAPSRPATPPLPNIPNQSPTSTPRRATPMQCQRPRATILSEYPLLSQIPSMIPTMPTIGDVRAAGRVTRDAGVALVGTVRDEYARRMKEKVTGRANERKEPTQRRTRHRRRESMPDSSGESSGSQNVEEDSSDAEVLVDVEDAEGMAETSWRGVGPDEAALGLGWLKWRSCRWERYRDRRLLISINPTPQTAVQITNCSSLAVQPSPMHMLHPETIDMGNSAILQTAPFETLHIPRHRPGKAEAEANALACENVEVMDGVVDKNPPPAEGDEEVLVDCAMLRPVEGSLRWLFLTKLKRSAKLHAYGQGADPGIFQVYLSVFDTRTRRVERKMLLGYGTGGQVVSSPVAIVVALAGETPSIHFLSPETLRPIRRPITSNIAANTRTGLPVISLNGRFFAYTSTDKRPAQPIQRGSQEQKLGTIVTVASNQAFHSRANGNPRKKPAPGSPFRPETLQTASSPTMQSIVLNTAAGLSSEVAKGMWTGLKGLGAAAIQGASQSETLSKSAPVLSSLAQRYHLPTNDIRGREKPAEGTPAREPQHQSRFTGGAWVKVLDLKAAGSILAQQQAYKNSDRKLEKAKQLAHFALPATEVISVPHTVGSPTIDVLSFSPDGTSLALGTSDGRSSFIVEIRPAGTRAKPLTADGEPDGEVWVRCELRRGMMPAVVETIEWSACGSWIGIGSRRTIHVFAIHPAGGRVSPQQIKTGRLMNAERLSPLCVKVYPVLRIRRPRGILIPSAKASAPSSPSKALAGDTVGRTESPACRVPARSFFFGPPVVDETDGKKTDTSHGVLRSLNVFDPIKRILRSEAIYTSHDATRRSSIAPAKPDDLRLASSIFRAWKVPTEPYPLFVGEDVLALKYMDRRAKTVPFANAEIRTYSTSPHILPRPIYRENWIRFTSIRHDDYGLPTEYKYRVTVDAIVPGHGPGIDLLRPLARAVETQMDFQFSMPMIPALPNGAGREPSLWHASFSTFANARDIVRMRRKDSNLTSVSATSGASPASFGEQVIARADAGAIFDVGTGGVAGNEPDDMTNGSTSGDTRDDEWDDDLVTGVMDDESHHGAYATPGLDAANGHQQNGFAK</sequence>
<dbReference type="GO" id="GO:0042594">
    <property type="term" value="P:response to starvation"/>
    <property type="evidence" value="ECO:0007669"/>
    <property type="project" value="TreeGrafter"/>
</dbReference>
<accession>A0A8H3YFD2</accession>
<dbReference type="EMBL" id="BLZA01000023">
    <property type="protein sequence ID" value="GHJ87595.1"/>
    <property type="molecule type" value="Genomic_DNA"/>
</dbReference>
<name>A0A8H3YFD2_9TREE</name>
<gene>
    <name evidence="2" type="ORF">NliqN6_3997</name>
</gene>
<feature type="region of interest" description="Disordered" evidence="1">
    <location>
        <begin position="658"/>
        <end position="683"/>
    </location>
</feature>
<proteinExistence type="predicted"/>
<dbReference type="GO" id="GO:0005737">
    <property type="term" value="C:cytoplasm"/>
    <property type="evidence" value="ECO:0007669"/>
    <property type="project" value="TreeGrafter"/>
</dbReference>
<evidence type="ECO:0000256" key="1">
    <source>
        <dbReference type="SAM" id="MobiDB-lite"/>
    </source>
</evidence>
<protein>
    <submittedName>
        <fullName evidence="2">Uncharacterized protein</fullName>
    </submittedName>
</protein>
<feature type="region of interest" description="Disordered" evidence="1">
    <location>
        <begin position="226"/>
        <end position="274"/>
    </location>
</feature>
<dbReference type="AlphaFoldDB" id="A0A8H3YFD2"/>
<feature type="region of interest" description="Disordered" evidence="1">
    <location>
        <begin position="35"/>
        <end position="76"/>
    </location>
</feature>
<comment type="caution">
    <text evidence="2">The sequence shown here is derived from an EMBL/GenBank/DDBJ whole genome shotgun (WGS) entry which is preliminary data.</text>
</comment>
<dbReference type="SUPFAM" id="SSF82171">
    <property type="entry name" value="DPP6 N-terminal domain-like"/>
    <property type="match status" value="1"/>
</dbReference>
<feature type="region of interest" description="Disordered" evidence="1">
    <location>
        <begin position="570"/>
        <end position="599"/>
    </location>
</feature>
<evidence type="ECO:0000313" key="2">
    <source>
        <dbReference type="EMBL" id="GHJ87595.1"/>
    </source>
</evidence>
<dbReference type="OrthoDB" id="25778at2759"/>